<dbReference type="InterPro" id="IPR039532">
    <property type="entry name" value="TetR_C_Firmicutes"/>
</dbReference>
<dbReference type="InterPro" id="IPR009057">
    <property type="entry name" value="Homeodomain-like_sf"/>
</dbReference>
<proteinExistence type="predicted"/>
<dbReference type="AlphaFoldDB" id="A0A1S8LZR9"/>
<dbReference type="Gene3D" id="1.10.357.10">
    <property type="entry name" value="Tetracycline Repressor, domain 2"/>
    <property type="match status" value="1"/>
</dbReference>
<dbReference type="STRING" id="84029.CROST_34210"/>
<dbReference type="PANTHER" id="PTHR43479:SF7">
    <property type="entry name" value="TETR-FAMILY TRANSCRIPTIONAL REGULATOR"/>
    <property type="match status" value="1"/>
</dbReference>
<keyword evidence="1" id="KW-0238">DNA-binding</keyword>
<protein>
    <submittedName>
        <fullName evidence="2">Uncharacterized protein</fullName>
    </submittedName>
</protein>
<dbReference type="Proteomes" id="UP000190951">
    <property type="component" value="Plasmid p330"/>
</dbReference>
<dbReference type="KEGG" id="crw:CROST_046220"/>
<reference evidence="2 3" key="1">
    <citation type="submission" date="2022-04" db="EMBL/GenBank/DDBJ databases">
        <title>Genome sequence of C. roseum typestrain.</title>
        <authorList>
            <person name="Poehlein A."/>
            <person name="Schoch T."/>
            <person name="Duerre P."/>
            <person name="Daniel R."/>
        </authorList>
    </citation>
    <scope>NUCLEOTIDE SEQUENCE [LARGE SCALE GENOMIC DNA]</scope>
    <source>
        <strain evidence="2 3">DSM 7320</strain>
        <plasmid evidence="2 3">p330</plasmid>
    </source>
</reference>
<dbReference type="InterPro" id="IPR001647">
    <property type="entry name" value="HTH_TetR"/>
</dbReference>
<evidence type="ECO:0000313" key="2">
    <source>
        <dbReference type="EMBL" id="URZ13844.1"/>
    </source>
</evidence>
<organism evidence="2 3">
    <name type="scientific">Clostridium felsineum</name>
    <dbReference type="NCBI Taxonomy" id="36839"/>
    <lineage>
        <taxon>Bacteria</taxon>
        <taxon>Bacillati</taxon>
        <taxon>Bacillota</taxon>
        <taxon>Clostridia</taxon>
        <taxon>Eubacteriales</taxon>
        <taxon>Clostridiaceae</taxon>
        <taxon>Clostridium</taxon>
    </lineage>
</organism>
<dbReference type="GO" id="GO:0003677">
    <property type="term" value="F:DNA binding"/>
    <property type="evidence" value="ECO:0007669"/>
    <property type="project" value="UniProtKB-UniRule"/>
</dbReference>
<name>A0A1S8LZR9_9CLOT</name>
<dbReference type="Pfam" id="PF14278">
    <property type="entry name" value="TetR_C_8"/>
    <property type="match status" value="1"/>
</dbReference>
<accession>A0A1S8LZR9</accession>
<dbReference type="EMBL" id="CP096984">
    <property type="protein sequence ID" value="URZ13844.1"/>
    <property type="molecule type" value="Genomic_DNA"/>
</dbReference>
<geneLocation type="plasmid" evidence="2 3">
    <name>p330</name>
</geneLocation>
<evidence type="ECO:0000256" key="1">
    <source>
        <dbReference type="ARBA" id="ARBA00023125"/>
    </source>
</evidence>
<dbReference type="Pfam" id="PF00440">
    <property type="entry name" value="TetR_N"/>
    <property type="match status" value="1"/>
</dbReference>
<sequence>MNKKAEYKSAIRSRKLIRAAFADLIKEKDLGKITVTDIVKRADINRGTFYAHYQDVQAVSDQIGNEIIEKMLEFLGEFNSKCFFQNPKPILLKVSKWLEDDFEFYKTLINANGAEQFLEELKTIFVNYMEFDSAVPDSIKKTPTFRIRVNFFAGGILNIFQVWFNGDLEYSFDELSQEVSDIISCASEPFF</sequence>
<dbReference type="InterPro" id="IPR050624">
    <property type="entry name" value="HTH-type_Tx_Regulator"/>
</dbReference>
<dbReference type="SUPFAM" id="SSF46689">
    <property type="entry name" value="Homeodomain-like"/>
    <property type="match status" value="1"/>
</dbReference>
<evidence type="ECO:0000313" key="3">
    <source>
        <dbReference type="Proteomes" id="UP000190951"/>
    </source>
</evidence>
<keyword evidence="3" id="KW-1185">Reference proteome</keyword>
<dbReference type="PANTHER" id="PTHR43479">
    <property type="entry name" value="ACREF/ENVCD OPERON REPRESSOR-RELATED"/>
    <property type="match status" value="1"/>
</dbReference>
<gene>
    <name evidence="2" type="ORF">CROST_046220</name>
</gene>
<keyword evidence="2" id="KW-0614">Plasmid</keyword>
<dbReference type="PROSITE" id="PS50977">
    <property type="entry name" value="HTH_TETR_2"/>
    <property type="match status" value="1"/>
</dbReference>
<dbReference type="RefSeq" id="WP_077834613.1">
    <property type="nucleotide sequence ID" value="NZ_CP096984.1"/>
</dbReference>